<feature type="coiled-coil region" evidence="4">
    <location>
        <begin position="813"/>
        <end position="865"/>
    </location>
</feature>
<feature type="compositionally biased region" description="Polar residues" evidence="5">
    <location>
        <begin position="175"/>
        <end position="190"/>
    </location>
</feature>
<feature type="compositionally biased region" description="Low complexity" evidence="5">
    <location>
        <begin position="38"/>
        <end position="79"/>
    </location>
</feature>
<feature type="coiled-coil region" evidence="4">
    <location>
        <begin position="727"/>
        <end position="775"/>
    </location>
</feature>
<organism evidence="7 8">
    <name type="scientific">Porites lobata</name>
    <dbReference type="NCBI Taxonomy" id="104759"/>
    <lineage>
        <taxon>Eukaryota</taxon>
        <taxon>Metazoa</taxon>
        <taxon>Cnidaria</taxon>
        <taxon>Anthozoa</taxon>
        <taxon>Hexacorallia</taxon>
        <taxon>Scleractinia</taxon>
        <taxon>Fungiina</taxon>
        <taxon>Poritidae</taxon>
        <taxon>Porites</taxon>
    </lineage>
</organism>
<accession>A0ABN8P3W3</accession>
<keyword evidence="2" id="KW-0333">Golgi apparatus</keyword>
<feature type="coiled-coil region" evidence="4">
    <location>
        <begin position="526"/>
        <end position="694"/>
    </location>
</feature>
<reference evidence="7 8" key="1">
    <citation type="submission" date="2022-05" db="EMBL/GenBank/DDBJ databases">
        <authorList>
            <consortium name="Genoscope - CEA"/>
            <person name="William W."/>
        </authorList>
    </citation>
    <scope>NUCLEOTIDE SEQUENCE [LARGE SCALE GENOMIC DNA]</scope>
</reference>
<feature type="compositionally biased region" description="Polar residues" evidence="5">
    <location>
        <begin position="359"/>
        <end position="369"/>
    </location>
</feature>
<dbReference type="Pfam" id="PF12329">
    <property type="entry name" value="TMF_DNA_bd"/>
    <property type="match status" value="1"/>
</dbReference>
<comment type="caution">
    <text evidence="7">The sequence shown here is derived from an EMBL/GenBank/DDBJ whole genome shotgun (WGS) entry which is preliminary data.</text>
</comment>
<keyword evidence="3 4" id="KW-0175">Coiled coil</keyword>
<feature type="region of interest" description="Disordered" evidence="5">
    <location>
        <begin position="1026"/>
        <end position="1055"/>
    </location>
</feature>
<evidence type="ECO:0000256" key="1">
    <source>
        <dbReference type="ARBA" id="ARBA00004555"/>
    </source>
</evidence>
<dbReference type="Pfam" id="PF12325">
    <property type="entry name" value="TMF_TATA_bd"/>
    <property type="match status" value="1"/>
</dbReference>
<feature type="region of interest" description="Disordered" evidence="5">
    <location>
        <begin position="333"/>
        <end position="380"/>
    </location>
</feature>
<feature type="compositionally biased region" description="Basic and acidic residues" evidence="5">
    <location>
        <begin position="217"/>
        <end position="230"/>
    </location>
</feature>
<evidence type="ECO:0000256" key="3">
    <source>
        <dbReference type="ARBA" id="ARBA00023054"/>
    </source>
</evidence>
<evidence type="ECO:0000259" key="6">
    <source>
        <dbReference type="Pfam" id="PF12325"/>
    </source>
</evidence>
<dbReference type="Proteomes" id="UP001159405">
    <property type="component" value="Unassembled WGS sequence"/>
</dbReference>
<dbReference type="PANTHER" id="PTHR46515:SF1">
    <property type="entry name" value="TATA ELEMENT MODULATORY FACTOR"/>
    <property type="match status" value="1"/>
</dbReference>
<gene>
    <name evidence="7" type="ORF">PLOB_00035907</name>
</gene>
<feature type="coiled-coil region" evidence="4">
    <location>
        <begin position="895"/>
        <end position="1021"/>
    </location>
</feature>
<evidence type="ECO:0000313" key="7">
    <source>
        <dbReference type="EMBL" id="CAH3132463.1"/>
    </source>
</evidence>
<evidence type="ECO:0000256" key="4">
    <source>
        <dbReference type="SAM" id="Coils"/>
    </source>
</evidence>
<evidence type="ECO:0000256" key="5">
    <source>
        <dbReference type="SAM" id="MobiDB-lite"/>
    </source>
</evidence>
<protein>
    <recommendedName>
        <fullName evidence="6">TATA element modulatory factor 1 TATA binding domain-containing protein</fullName>
    </recommendedName>
</protein>
<feature type="compositionally biased region" description="Polar residues" evidence="5">
    <location>
        <begin position="91"/>
        <end position="103"/>
    </location>
</feature>
<sequence length="1186" mass="133243">MSWFDTSSFSSFAKTALTQAQNLQKSIDRVLDIEDDASSASNSSAPSKDKLSPSSGSSVKESSTTKKSSSLVSATSTSKSTRKASSDENNAKGNDSEGNSFWSSFLGDSAPVKSESKTSSRRSAAGRKLGSRVSRTTRRSVDGNETATPSENSSNEKENLSSSRTFKQDGKSEDSVINTFKSNTHLSASKSNKKADETDSVSNALHEKSGKKTKVPVVEDSREENVKYHVQESTVKTVESGNAIESKDLIVSDEKSFDSNSDKLVKDSLGDDNTVLLNNSANTSSRGLKERNLKTACEEPVFSEGRQSEGQNLVTKSTVDTAEKLLSEELHRTEKKAKGVEHSVVTIKSQDAEEVESPSMINSMKSGSTVDHDQNCTDSTDNIVGADTAIQEVSNEIAEKEKFVEVEPLASSTPNHFLKGLSVMSGKEVNPTDEELPLKFGEYSENLSVIKENDSELPLSGLEENELVSQDVKNEQSEDRFQSEEVPCEGMKNTAEDRLLLQQSSENVVIKENKEETKNKAIKIDHENSTESSEDLKQKIEHLQNELDNLTHVVEVRESKLVQLSKENVDLQETATILRSQLKQAEDALKTEDEEIEEVRKEFTVRVAATEKKFHAAAKERDQLKALLEQTEKSLSSRNDRQAEEFTTLLKEKDDQIAQLLEEGEKLSKQELQINNTIKKLRAKEKENEVLIKKNSKDLEDMTAENTRLTEILKVKDETERKQADAIAKLNAYVEKQDEQVSKLKSELDDSAEKIRSMQTALDNAYKQLTDLHKENASKDSAVQEAALSAEINAKEGLRIAMEKKERQFKKEIETLEFQISDLQTSLRRGEQQTNRREDNLRQEISDMQQRLQEAESRNQELTESVTHATRPLLRQIENLQNSYGNHTQTWERVERNLTDRLNEAQIQLAEAQEKERVATEHALELNSRLTAVESQLSTYRQDKSRLEAALEVERARLDTAEEAKSREAARVETLEVKYRKMMEDNNVEKALLEQQLAVERSKVETEKKRFQNALDEKERILLRQTSFSGVPPSPSASSELSQEERLEGSPLRMYARQSSSSSIVDGISRGIMGAGPAMVERLQAQVKQKDGEIELLQDEINSLQKTRDSLTEELTSVSSKLENVEQDSWRLADLRTRYNELDQRHNAVLQMYGEKAEECEELKMDLEDVKSMYKTQIQELLGASR</sequence>
<evidence type="ECO:0000256" key="2">
    <source>
        <dbReference type="ARBA" id="ARBA00023034"/>
    </source>
</evidence>
<dbReference type="EMBL" id="CALNXK010000051">
    <property type="protein sequence ID" value="CAH3132463.1"/>
    <property type="molecule type" value="Genomic_DNA"/>
</dbReference>
<feature type="region of interest" description="Disordered" evidence="5">
    <location>
        <begin position="36"/>
        <end position="292"/>
    </location>
</feature>
<keyword evidence="8" id="KW-1185">Reference proteome</keyword>
<feature type="domain" description="TATA element modulatory factor 1 TATA binding" evidence="6">
    <location>
        <begin position="1075"/>
        <end position="1181"/>
    </location>
</feature>
<proteinExistence type="predicted"/>
<feature type="coiled-coil region" evidence="4">
    <location>
        <begin position="1080"/>
        <end position="1128"/>
    </location>
</feature>
<name>A0ABN8P3W3_9CNID</name>
<feature type="compositionally biased region" description="Polar residues" evidence="5">
    <location>
        <begin position="231"/>
        <end position="240"/>
    </location>
</feature>
<dbReference type="PANTHER" id="PTHR46515">
    <property type="entry name" value="TATA ELEMENT MODULATORY FACTOR TMF1"/>
    <property type="match status" value="1"/>
</dbReference>
<comment type="subcellular location">
    <subcellularLocation>
        <location evidence="1">Golgi apparatus</location>
    </subcellularLocation>
</comment>
<feature type="compositionally biased region" description="Polar residues" evidence="5">
    <location>
        <begin position="275"/>
        <end position="286"/>
    </location>
</feature>
<dbReference type="InterPro" id="IPR022092">
    <property type="entry name" value="TMF_DNA-bd"/>
</dbReference>
<dbReference type="InterPro" id="IPR052602">
    <property type="entry name" value="Growth_transcription_reg"/>
</dbReference>
<feature type="compositionally biased region" description="Basic and acidic residues" evidence="5">
    <location>
        <begin position="245"/>
        <end position="269"/>
    </location>
</feature>
<dbReference type="InterPro" id="IPR022091">
    <property type="entry name" value="TMF_TATA-bd"/>
</dbReference>
<evidence type="ECO:0000313" key="8">
    <source>
        <dbReference type="Proteomes" id="UP001159405"/>
    </source>
</evidence>